<comment type="caution">
    <text evidence="2">The sequence shown here is derived from an EMBL/GenBank/DDBJ whole genome shotgun (WGS) entry which is preliminary data.</text>
</comment>
<keyword evidence="1" id="KW-0812">Transmembrane</keyword>
<feature type="transmembrane region" description="Helical" evidence="1">
    <location>
        <begin position="26"/>
        <end position="48"/>
    </location>
</feature>
<keyword evidence="1" id="KW-0472">Membrane</keyword>
<reference evidence="2 3" key="1">
    <citation type="submission" date="2020-07" db="EMBL/GenBank/DDBJ databases">
        <title>Sequencing the genomes of 1000 actinobacteria strains.</title>
        <authorList>
            <person name="Klenk H.-P."/>
        </authorList>
    </citation>
    <scope>NUCLEOTIDE SEQUENCE [LARGE SCALE GENOMIC DNA]</scope>
    <source>
        <strain evidence="2 3">DSM 103164</strain>
    </source>
</reference>
<proteinExistence type="predicted"/>
<gene>
    <name evidence="2" type="ORF">GGQ54_000591</name>
</gene>
<name>A0A7Z0D6Z1_9ACTN</name>
<dbReference type="PANTHER" id="PTHR40078:SF1">
    <property type="entry name" value="INTEGRAL MEMBRANE PROTEIN"/>
    <property type="match status" value="1"/>
</dbReference>
<dbReference type="AlphaFoldDB" id="A0A7Z0D6Z1"/>
<feature type="transmembrane region" description="Helical" evidence="1">
    <location>
        <begin position="60"/>
        <end position="80"/>
    </location>
</feature>
<dbReference type="EMBL" id="JACBZS010000001">
    <property type="protein sequence ID" value="NYI70031.1"/>
    <property type="molecule type" value="Genomic_DNA"/>
</dbReference>
<evidence type="ECO:0000313" key="3">
    <source>
        <dbReference type="Proteomes" id="UP000527616"/>
    </source>
</evidence>
<keyword evidence="3" id="KW-1185">Reference proteome</keyword>
<dbReference type="Pfam" id="PF19700">
    <property type="entry name" value="DUF6198"/>
    <property type="match status" value="1"/>
</dbReference>
<accession>A0A7Z0D6Z1</accession>
<dbReference type="Proteomes" id="UP000527616">
    <property type="component" value="Unassembled WGS sequence"/>
</dbReference>
<feature type="transmembrane region" description="Helical" evidence="1">
    <location>
        <begin position="160"/>
        <end position="178"/>
    </location>
</feature>
<sequence>MTTTLQNLGPIEQLRAGRLARRIPQLLVGLFLYGFSIAMQVRGALGVAPWDVLTQGLSRWLPLSFGTIAILVSVVVLLLWIPLRQLPGLGTICNVVLVGISADIGLALIPVVDDLGPRIALTVGGVVLNGLAGGLYIGAQFGPGPRDGLMTGLHRRTGRSLRLVRTGIEVVVLSIGWLLGGQVWIGTLLYALAIGPLTQFFLRWTLVRLPEPTI</sequence>
<dbReference type="RefSeq" id="WP_343045838.1">
    <property type="nucleotide sequence ID" value="NZ_JACBZS010000001.1"/>
</dbReference>
<dbReference type="InterPro" id="IPR038750">
    <property type="entry name" value="YczE/YyaS-like"/>
</dbReference>
<feature type="transmembrane region" description="Helical" evidence="1">
    <location>
        <begin position="118"/>
        <end position="139"/>
    </location>
</feature>
<protein>
    <submittedName>
        <fullName evidence="2">Putative membrane protein YczE</fullName>
    </submittedName>
</protein>
<feature type="transmembrane region" description="Helical" evidence="1">
    <location>
        <begin position="92"/>
        <end position="112"/>
    </location>
</feature>
<organism evidence="2 3">
    <name type="scientific">Naumannella cuiyingiana</name>
    <dbReference type="NCBI Taxonomy" id="1347891"/>
    <lineage>
        <taxon>Bacteria</taxon>
        <taxon>Bacillati</taxon>
        <taxon>Actinomycetota</taxon>
        <taxon>Actinomycetes</taxon>
        <taxon>Propionibacteriales</taxon>
        <taxon>Propionibacteriaceae</taxon>
        <taxon>Naumannella</taxon>
    </lineage>
</organism>
<keyword evidence="1" id="KW-1133">Transmembrane helix</keyword>
<feature type="transmembrane region" description="Helical" evidence="1">
    <location>
        <begin position="184"/>
        <end position="202"/>
    </location>
</feature>
<evidence type="ECO:0000313" key="2">
    <source>
        <dbReference type="EMBL" id="NYI70031.1"/>
    </source>
</evidence>
<evidence type="ECO:0000256" key="1">
    <source>
        <dbReference type="SAM" id="Phobius"/>
    </source>
</evidence>
<dbReference type="PANTHER" id="PTHR40078">
    <property type="entry name" value="INTEGRAL MEMBRANE PROTEIN-RELATED"/>
    <property type="match status" value="1"/>
</dbReference>